<evidence type="ECO:0000259" key="1">
    <source>
        <dbReference type="Pfam" id="PF09860"/>
    </source>
</evidence>
<feature type="domain" description="DUF2087" evidence="1">
    <location>
        <begin position="108"/>
        <end position="177"/>
    </location>
</feature>
<protein>
    <recommendedName>
        <fullName evidence="1">DUF2087 domain-containing protein</fullName>
    </recommendedName>
</protein>
<organism evidence="2 3">
    <name type="scientific">Desulfovibrio psychrotolerans</name>
    <dbReference type="NCBI Taxonomy" id="415242"/>
    <lineage>
        <taxon>Bacteria</taxon>
        <taxon>Pseudomonadati</taxon>
        <taxon>Thermodesulfobacteriota</taxon>
        <taxon>Desulfovibrionia</taxon>
        <taxon>Desulfovibrionales</taxon>
        <taxon>Desulfovibrionaceae</taxon>
        <taxon>Desulfovibrio</taxon>
    </lineage>
</organism>
<dbReference type="Proteomes" id="UP000503820">
    <property type="component" value="Unassembled WGS sequence"/>
</dbReference>
<comment type="caution">
    <text evidence="2">The sequence shown here is derived from an EMBL/GenBank/DDBJ whole genome shotgun (WGS) entry which is preliminary data.</text>
</comment>
<dbReference type="AlphaFoldDB" id="A0A7J0BS58"/>
<evidence type="ECO:0000313" key="3">
    <source>
        <dbReference type="Proteomes" id="UP000503820"/>
    </source>
</evidence>
<accession>A0A7J0BS58</accession>
<reference evidence="2 3" key="1">
    <citation type="submission" date="2020-05" db="EMBL/GenBank/DDBJ databases">
        <title>Draft genome sequence of Desulfovibrio psychrotolerans JS1T.</title>
        <authorList>
            <person name="Ueno A."/>
            <person name="Tamazawa S."/>
            <person name="Tamamura S."/>
            <person name="Murakami T."/>
            <person name="Kiyama T."/>
            <person name="Inomata H."/>
            <person name="Amano Y."/>
            <person name="Miyakawa K."/>
            <person name="Tamaki H."/>
            <person name="Naganuma T."/>
            <person name="Kaneko K."/>
        </authorList>
    </citation>
    <scope>NUCLEOTIDE SEQUENCE [LARGE SCALE GENOMIC DNA]</scope>
    <source>
        <strain evidence="2 3">JS1</strain>
    </source>
</reference>
<dbReference type="RefSeq" id="WP_174409202.1">
    <property type="nucleotide sequence ID" value="NZ_BLVP01000006.1"/>
</dbReference>
<proteinExistence type="predicted"/>
<keyword evidence="3" id="KW-1185">Reference proteome</keyword>
<sequence length="194" mass="21849">MSKERLPFSVGDISGFARSLRRQMDGRSQPPSHVEMLNLLARAGGYRNFQHFRAAGQAAAVPAGSTDGPAAEELKGALCAAAEQEAMHPEEVRRVERLGRYFDDKRALVRWPKKFSQQALCLWVLWSRLPSGVGISEREVNERLNDLHLFGDHALLRRELVDRGLVSRTADGRRYVRRESCPPAAALLLIRRLH</sequence>
<gene>
    <name evidence="2" type="ORF">DSM19430T_12210</name>
</gene>
<dbReference type="InterPro" id="IPR018656">
    <property type="entry name" value="DUF2087"/>
</dbReference>
<name>A0A7J0BS58_9BACT</name>
<dbReference type="Pfam" id="PF09860">
    <property type="entry name" value="DUF2087"/>
    <property type="match status" value="1"/>
</dbReference>
<dbReference type="EMBL" id="BLVP01000006">
    <property type="protein sequence ID" value="GFM36537.1"/>
    <property type="molecule type" value="Genomic_DNA"/>
</dbReference>
<evidence type="ECO:0000313" key="2">
    <source>
        <dbReference type="EMBL" id="GFM36537.1"/>
    </source>
</evidence>